<dbReference type="EMBL" id="JAACJM010000003">
    <property type="protein sequence ID" value="KAF5373886.1"/>
    <property type="molecule type" value="Genomic_DNA"/>
</dbReference>
<feature type="region of interest" description="Disordered" evidence="1">
    <location>
        <begin position="313"/>
        <end position="431"/>
    </location>
</feature>
<feature type="region of interest" description="Disordered" evidence="1">
    <location>
        <begin position="151"/>
        <end position="220"/>
    </location>
</feature>
<sequence length="520" mass="57757">MYSANTTTHRSRNDQQDYESYAPDEHNYSRYPPYSQQRREPSDASVEALDLADYARTLRPPRRHIDDDYLDPHRPPSLISRVDTLSSTTHSSSRARSTRRPFSLPPQPHSSLSHGPSPYRYNSNYPDEADIAQFPSWSRDWYNSNSLEPRAASPNIYSPLPSSRLGSKKHSPFDPGNFDSVYQFSPPHSSLSHSNRPSASFGHDSNTGREYLPWSSDPPEYGQVIDDNIKEERIRMLEREFGPNAKSKSDVGEDGEFLDENGKPLIGTVDSKGYLVTQGPKKRTATRVVQIMLALAAAIPSIYAALMIKPKETPPPSGTAAARKRGPAGSAAANNPLANGMMVLPVQGLPGGKKDKKKAGKGKKGKGGMMPGGDVQVNLIVDPSIFGGRREEEEEEEDEERGDEWEWERGSSSMPGGFGSNSGNNRKKKRRAKRRSIFVGLAMEEEWKKARKWAKQITAVDSFGTVIWGAVFVFILIGKRCPAGGFDGCLPHQFYIFVVKFLGSLGYDVNDKGAQWRKGF</sequence>
<dbReference type="AlphaFoldDB" id="A0A8H5GZE8"/>
<gene>
    <name evidence="2" type="ORF">D9758_000691</name>
</gene>
<feature type="compositionally biased region" description="Polar residues" evidence="1">
    <location>
        <begin position="180"/>
        <end position="198"/>
    </location>
</feature>
<feature type="region of interest" description="Disordered" evidence="1">
    <location>
        <begin position="1"/>
        <end position="47"/>
    </location>
</feature>
<feature type="region of interest" description="Disordered" evidence="1">
    <location>
        <begin position="244"/>
        <end position="263"/>
    </location>
</feature>
<feature type="compositionally biased region" description="Acidic residues" evidence="1">
    <location>
        <begin position="392"/>
        <end position="406"/>
    </location>
</feature>
<comment type="caution">
    <text evidence="2">The sequence shown here is derived from an EMBL/GenBank/DDBJ whole genome shotgun (WGS) entry which is preliminary data.</text>
</comment>
<accession>A0A8H5GZE8</accession>
<proteinExistence type="predicted"/>
<name>A0A8H5GZE8_9AGAR</name>
<feature type="compositionally biased region" description="Low complexity" evidence="1">
    <location>
        <begin position="109"/>
        <end position="118"/>
    </location>
</feature>
<feature type="compositionally biased region" description="Basic residues" evidence="1">
    <location>
        <begin position="354"/>
        <end position="366"/>
    </location>
</feature>
<evidence type="ECO:0000256" key="1">
    <source>
        <dbReference type="SAM" id="MobiDB-lite"/>
    </source>
</evidence>
<evidence type="ECO:0000313" key="3">
    <source>
        <dbReference type="Proteomes" id="UP000559256"/>
    </source>
</evidence>
<keyword evidence="3" id="KW-1185">Reference proteome</keyword>
<feature type="compositionally biased region" description="Basic and acidic residues" evidence="1">
    <location>
        <begin position="63"/>
        <end position="74"/>
    </location>
</feature>
<dbReference type="Proteomes" id="UP000559256">
    <property type="component" value="Unassembled WGS sequence"/>
</dbReference>
<feature type="compositionally biased region" description="Low complexity" evidence="1">
    <location>
        <begin position="84"/>
        <end position="95"/>
    </location>
</feature>
<organism evidence="2 3">
    <name type="scientific">Tetrapyrgos nigripes</name>
    <dbReference type="NCBI Taxonomy" id="182062"/>
    <lineage>
        <taxon>Eukaryota</taxon>
        <taxon>Fungi</taxon>
        <taxon>Dikarya</taxon>
        <taxon>Basidiomycota</taxon>
        <taxon>Agaricomycotina</taxon>
        <taxon>Agaricomycetes</taxon>
        <taxon>Agaricomycetidae</taxon>
        <taxon>Agaricales</taxon>
        <taxon>Marasmiineae</taxon>
        <taxon>Marasmiaceae</taxon>
        <taxon>Tetrapyrgos</taxon>
    </lineage>
</organism>
<evidence type="ECO:0000313" key="2">
    <source>
        <dbReference type="EMBL" id="KAF5373886.1"/>
    </source>
</evidence>
<dbReference type="OrthoDB" id="3253553at2759"/>
<feature type="region of interest" description="Disordered" evidence="1">
    <location>
        <begin position="62"/>
        <end position="125"/>
    </location>
</feature>
<reference evidence="2 3" key="1">
    <citation type="journal article" date="2020" name="ISME J.">
        <title>Uncovering the hidden diversity of litter-decomposition mechanisms in mushroom-forming fungi.</title>
        <authorList>
            <person name="Floudas D."/>
            <person name="Bentzer J."/>
            <person name="Ahren D."/>
            <person name="Johansson T."/>
            <person name="Persson P."/>
            <person name="Tunlid A."/>
        </authorList>
    </citation>
    <scope>NUCLEOTIDE SEQUENCE [LARGE SCALE GENOMIC DNA]</scope>
    <source>
        <strain evidence="2 3">CBS 291.85</strain>
    </source>
</reference>
<protein>
    <submittedName>
        <fullName evidence="2">Uncharacterized protein</fullName>
    </submittedName>
</protein>